<dbReference type="EMBL" id="LKEU01000043">
    <property type="protein sequence ID" value="OFV69245.1"/>
    <property type="molecule type" value="Genomic_DNA"/>
</dbReference>
<protein>
    <submittedName>
        <fullName evidence="1">Uncharacterized protein</fullName>
    </submittedName>
</protein>
<dbReference type="RefSeq" id="WP_070372542.1">
    <property type="nucleotide sequence ID" value="NZ_LKEU01000043.1"/>
</dbReference>
<reference evidence="1 2" key="1">
    <citation type="submission" date="2015-09" db="EMBL/GenBank/DDBJ databases">
        <title>Genome sequence of Acetobacterium wieringae DSM 1911.</title>
        <authorList>
            <person name="Poehlein A."/>
            <person name="Bengelsdorf F.R."/>
            <person name="Schiel-Bengelsdorf B."/>
            <person name="Duerre P."/>
            <person name="Daniel R."/>
        </authorList>
    </citation>
    <scope>NUCLEOTIDE SEQUENCE [LARGE SCALE GENOMIC DNA]</scope>
    <source>
        <strain evidence="1 2">DSM 1911</strain>
    </source>
</reference>
<dbReference type="Proteomes" id="UP000176244">
    <property type="component" value="Unassembled WGS sequence"/>
</dbReference>
<dbReference type="OrthoDB" id="2087570at2"/>
<evidence type="ECO:0000313" key="1">
    <source>
        <dbReference type="EMBL" id="OFV69245.1"/>
    </source>
</evidence>
<gene>
    <name evidence="1" type="ORF">ACWI_32890</name>
</gene>
<name>A0A1F2PDZ2_9FIRM</name>
<accession>A0A1F2PDZ2</accession>
<dbReference type="STRING" id="52694.ACWI_32890"/>
<organism evidence="1 2">
    <name type="scientific">Acetobacterium wieringae</name>
    <dbReference type="NCBI Taxonomy" id="52694"/>
    <lineage>
        <taxon>Bacteria</taxon>
        <taxon>Bacillati</taxon>
        <taxon>Bacillota</taxon>
        <taxon>Clostridia</taxon>
        <taxon>Eubacteriales</taxon>
        <taxon>Eubacteriaceae</taxon>
        <taxon>Acetobacterium</taxon>
    </lineage>
</organism>
<dbReference type="AlphaFoldDB" id="A0A1F2PDZ2"/>
<evidence type="ECO:0000313" key="2">
    <source>
        <dbReference type="Proteomes" id="UP000176244"/>
    </source>
</evidence>
<sequence length="117" mass="12735">MYFYAQLNENKVCIGISQLSGEVIQDNLIEIPSADSGYLWKKFENGAWSTGSFEPQSTAPISEFEELKVKNTALQTDLTNTKLAMAELVEQQQADKLSSQLALAEVIESIMGGGATA</sequence>
<comment type="caution">
    <text evidence="1">The sequence shown here is derived from an EMBL/GenBank/DDBJ whole genome shotgun (WGS) entry which is preliminary data.</text>
</comment>
<proteinExistence type="predicted"/>